<gene>
    <name evidence="2" type="ORF">HDA36_002621</name>
</gene>
<keyword evidence="2" id="KW-0808">Transferase</keyword>
<protein>
    <submittedName>
        <fullName evidence="2">N-acetylglucosamine kinase-like BadF-type ATPase</fullName>
    </submittedName>
</protein>
<evidence type="ECO:0000313" key="3">
    <source>
        <dbReference type="Proteomes" id="UP000572635"/>
    </source>
</evidence>
<evidence type="ECO:0000313" key="2">
    <source>
        <dbReference type="EMBL" id="MBB5432537.1"/>
    </source>
</evidence>
<feature type="domain" description="ATPase BadF/BadG/BcrA/BcrD type" evidence="1">
    <location>
        <begin position="7"/>
        <end position="297"/>
    </location>
</feature>
<reference evidence="2 3" key="1">
    <citation type="submission" date="2020-08" db="EMBL/GenBank/DDBJ databases">
        <title>Sequencing the genomes of 1000 actinobacteria strains.</title>
        <authorList>
            <person name="Klenk H.-P."/>
        </authorList>
    </citation>
    <scope>NUCLEOTIDE SEQUENCE [LARGE SCALE GENOMIC DNA]</scope>
    <source>
        <strain evidence="2 3">DSM 44551</strain>
    </source>
</reference>
<dbReference type="RefSeq" id="WP_184392092.1">
    <property type="nucleotide sequence ID" value="NZ_BAAAJD010000043.1"/>
</dbReference>
<name>A0A7W8VDR9_9ACTN</name>
<dbReference type="AlphaFoldDB" id="A0A7W8VDR9"/>
<dbReference type="Gene3D" id="3.30.420.40">
    <property type="match status" value="2"/>
</dbReference>
<keyword evidence="3" id="KW-1185">Reference proteome</keyword>
<proteinExistence type="predicted"/>
<dbReference type="PANTHER" id="PTHR43190">
    <property type="entry name" value="N-ACETYL-D-GLUCOSAMINE KINASE"/>
    <property type="match status" value="1"/>
</dbReference>
<comment type="caution">
    <text evidence="2">The sequence shown here is derived from an EMBL/GenBank/DDBJ whole genome shotgun (WGS) entry which is preliminary data.</text>
</comment>
<dbReference type="InterPro" id="IPR052519">
    <property type="entry name" value="Euk-type_GlcNAc_Kinase"/>
</dbReference>
<dbReference type="Proteomes" id="UP000572635">
    <property type="component" value="Unassembled WGS sequence"/>
</dbReference>
<accession>A0A7W8VDR9</accession>
<dbReference type="SUPFAM" id="SSF53067">
    <property type="entry name" value="Actin-like ATPase domain"/>
    <property type="match status" value="2"/>
</dbReference>
<dbReference type="CDD" id="cd24007">
    <property type="entry name" value="ASKHA_NBD_eukNAGK-like"/>
    <property type="match status" value="1"/>
</dbReference>
<dbReference type="EMBL" id="JACHDB010000001">
    <property type="protein sequence ID" value="MBB5432537.1"/>
    <property type="molecule type" value="Genomic_DNA"/>
</dbReference>
<sequence length="316" mass="30835">MTREVVIGVDAGGTATRCVVVGLDGELLGRGTGGGANQFSSPDPAAALEGAVRSAVRDARGGIAVRAAVFGMAGASAAGRARAVETARGAWRAAGLHGEPRVSDDIAVAFASGSAAAEGAVLIAGTGAVAASVRDGVVVRRCDGYGWLLGDAGSAVWIGLEGLRAALAAVDGRGGPTVLTERLADALDIAPGDPQEVIRVVYARRPAELGALAPEVTAAATGGDTEAARICERAAERLLESLAAAVPDPAPGLPVVFAGGVLAAGPVADRVRAGVRARFGTEPLSAADGALGAAGLALRGAGAPASAHARLIAAPS</sequence>
<dbReference type="InterPro" id="IPR002731">
    <property type="entry name" value="ATPase_BadF"/>
</dbReference>
<dbReference type="GO" id="GO:0016301">
    <property type="term" value="F:kinase activity"/>
    <property type="evidence" value="ECO:0007669"/>
    <property type="project" value="UniProtKB-KW"/>
</dbReference>
<organism evidence="2 3">
    <name type="scientific">Nocardiopsis composta</name>
    <dbReference type="NCBI Taxonomy" id="157465"/>
    <lineage>
        <taxon>Bacteria</taxon>
        <taxon>Bacillati</taxon>
        <taxon>Actinomycetota</taxon>
        <taxon>Actinomycetes</taxon>
        <taxon>Streptosporangiales</taxon>
        <taxon>Nocardiopsidaceae</taxon>
        <taxon>Nocardiopsis</taxon>
    </lineage>
</organism>
<keyword evidence="2" id="KW-0418">Kinase</keyword>
<dbReference type="PANTHER" id="PTHR43190:SF3">
    <property type="entry name" value="N-ACETYL-D-GLUCOSAMINE KINASE"/>
    <property type="match status" value="1"/>
</dbReference>
<dbReference type="Pfam" id="PF01869">
    <property type="entry name" value="BcrAD_BadFG"/>
    <property type="match status" value="1"/>
</dbReference>
<dbReference type="InterPro" id="IPR043129">
    <property type="entry name" value="ATPase_NBD"/>
</dbReference>
<evidence type="ECO:0000259" key="1">
    <source>
        <dbReference type="Pfam" id="PF01869"/>
    </source>
</evidence>